<proteinExistence type="predicted"/>
<evidence type="ECO:0000313" key="1">
    <source>
        <dbReference type="EMBL" id="MFC7324317.1"/>
    </source>
</evidence>
<evidence type="ECO:0000313" key="2">
    <source>
        <dbReference type="Proteomes" id="UP001596545"/>
    </source>
</evidence>
<dbReference type="RefSeq" id="WP_256409412.1">
    <property type="nucleotide sequence ID" value="NZ_JANHDN010000005.1"/>
</dbReference>
<accession>A0ABD6AJX3</accession>
<reference evidence="1 2" key="1">
    <citation type="journal article" date="2019" name="Int. J. Syst. Evol. Microbiol.">
        <title>The Global Catalogue of Microorganisms (GCM) 10K type strain sequencing project: providing services to taxonomists for standard genome sequencing and annotation.</title>
        <authorList>
            <consortium name="The Broad Institute Genomics Platform"/>
            <consortium name="The Broad Institute Genome Sequencing Center for Infectious Disease"/>
            <person name="Wu L."/>
            <person name="Ma J."/>
        </authorList>
    </citation>
    <scope>NUCLEOTIDE SEQUENCE [LARGE SCALE GENOMIC DNA]</scope>
    <source>
        <strain evidence="1 2">CGMCC 1.12554</strain>
    </source>
</reference>
<comment type="caution">
    <text evidence="1">The sequence shown here is derived from an EMBL/GenBank/DDBJ whole genome shotgun (WGS) entry which is preliminary data.</text>
</comment>
<sequence>MRSTPNEAKYHVVCRECPVERLFGTGSDATALERTHAEATGHRVAVGRVE</sequence>
<gene>
    <name evidence="1" type="ORF">ACFQMF_06955</name>
</gene>
<organism evidence="1 2">
    <name type="scientific">Halorubrum rutilum</name>
    <dbReference type="NCBI Taxonomy" id="1364933"/>
    <lineage>
        <taxon>Archaea</taxon>
        <taxon>Methanobacteriati</taxon>
        <taxon>Methanobacteriota</taxon>
        <taxon>Stenosarchaea group</taxon>
        <taxon>Halobacteria</taxon>
        <taxon>Halobacteriales</taxon>
        <taxon>Haloferacaceae</taxon>
        <taxon>Halorubrum</taxon>
    </lineage>
</organism>
<protein>
    <submittedName>
        <fullName evidence="1">Uncharacterized protein</fullName>
    </submittedName>
</protein>
<name>A0ABD6AJX3_9EURY</name>
<dbReference type="Proteomes" id="UP001596545">
    <property type="component" value="Unassembled WGS sequence"/>
</dbReference>
<dbReference type="EMBL" id="JBHTBL010000005">
    <property type="protein sequence ID" value="MFC7324317.1"/>
    <property type="molecule type" value="Genomic_DNA"/>
</dbReference>
<keyword evidence="2" id="KW-1185">Reference proteome</keyword>
<dbReference type="AlphaFoldDB" id="A0ABD6AJX3"/>